<dbReference type="Gene3D" id="3.60.120.10">
    <property type="entry name" value="Anthranilate synthase"/>
    <property type="match status" value="1"/>
</dbReference>
<dbReference type="InterPro" id="IPR036038">
    <property type="entry name" value="Aminotransferase-like"/>
</dbReference>
<evidence type="ECO:0000259" key="1">
    <source>
        <dbReference type="Pfam" id="PF00425"/>
    </source>
</evidence>
<dbReference type="PRINTS" id="PR00095">
    <property type="entry name" value="ANTSNTHASEI"/>
</dbReference>
<comment type="caution">
    <text evidence="2">The sequence shown here is derived from an EMBL/GenBank/DDBJ whole genome shotgun (WGS) entry which is preliminary data.</text>
</comment>
<proteinExistence type="predicted"/>
<dbReference type="EMBL" id="JACOFW010000011">
    <property type="protein sequence ID" value="MBC3807952.1"/>
    <property type="molecule type" value="Genomic_DNA"/>
</dbReference>
<dbReference type="SUPFAM" id="SSF56322">
    <property type="entry name" value="ADC synthase"/>
    <property type="match status" value="1"/>
</dbReference>
<dbReference type="Pfam" id="PF00425">
    <property type="entry name" value="Chorismate_bind"/>
    <property type="match status" value="1"/>
</dbReference>
<dbReference type="SUPFAM" id="SSF56752">
    <property type="entry name" value="D-aminoacid aminotransferase-like PLP-dependent enzymes"/>
    <property type="match status" value="1"/>
</dbReference>
<sequence>MRLNNSDCFALLDDAQSDAGDSRFYSGLISCLPCATAEAWPTMWQQAQQALETGHFVVAVLSYETGAQLQAIETRPTPLKSAQISQLLIFNKCQHWTRQQVADWLEQQCAEQYAGIRDIRTNVDEALFAKAIEKIRNYIAAGDTYQVNYTYRLHFQAYGSAIALYQALRKRQPVPFAALIALPDGSVILSLSPELFIRHQNGGLFAKPMKGTAAASGDDARDQQIAEELRQDPKNRAENLMIVDLLRNDLGRIAQTGSVAVPALFEVQRFSSVLQMTSTVTARLRSELKLEQIMSALFPCGSITGAPKHRTMEIIRELETEDRGVYTGAIGWFDPATSPQAIGNFCLSVPIRTLVLQAEDAQGCRQGVMGVGAGIVYDSVAQEEFAECALKAKFLTGLTPDFELFETMYATRELGCRHLNRHLNRLQTSANYFEFSFDREDTARQLQAYCDQFTPQTAYRLRLSLNCRGQIQIQHAVLNPITEPVRILISSQICETSAIFLAHKSSHRLIYDRAWQSAERLGAFDSLFINQHGFITEGGRCNVFVRIGNDWFTPPLSDGVLPGIMRGVLLEDQQMQARERSVTIKDLQQADEIIVCNALRGALAANLVF</sequence>
<dbReference type="InterPro" id="IPR015890">
    <property type="entry name" value="Chorismate_C"/>
</dbReference>
<dbReference type="Gene3D" id="3.20.10.10">
    <property type="entry name" value="D-amino Acid Aminotransferase, subunit A, domain 2"/>
    <property type="match status" value="1"/>
</dbReference>
<dbReference type="EC" id="2.6.1.85" evidence="2"/>
<organism evidence="2 3">
    <name type="scientific">Undibacterium seohonense</name>
    <dbReference type="NCBI Taxonomy" id="1344950"/>
    <lineage>
        <taxon>Bacteria</taxon>
        <taxon>Pseudomonadati</taxon>
        <taxon>Pseudomonadota</taxon>
        <taxon>Betaproteobacteria</taxon>
        <taxon>Burkholderiales</taxon>
        <taxon>Oxalobacteraceae</taxon>
        <taxon>Undibacterium</taxon>
    </lineage>
</organism>
<keyword evidence="2" id="KW-0808">Transferase</keyword>
<evidence type="ECO:0000313" key="2">
    <source>
        <dbReference type="EMBL" id="MBC3807952.1"/>
    </source>
</evidence>
<dbReference type="PANTHER" id="PTHR11236">
    <property type="entry name" value="AMINOBENZOATE/ANTHRANILATE SYNTHASE"/>
    <property type="match status" value="1"/>
</dbReference>
<dbReference type="PANTHER" id="PTHR11236:SF50">
    <property type="entry name" value="AMINODEOXYCHORISMATE SYNTHASE COMPONENT 1"/>
    <property type="match status" value="1"/>
</dbReference>
<dbReference type="Pfam" id="PF01063">
    <property type="entry name" value="Aminotran_4"/>
    <property type="match status" value="1"/>
</dbReference>
<keyword evidence="3" id="KW-1185">Reference proteome</keyword>
<dbReference type="InterPro" id="IPR005801">
    <property type="entry name" value="ADC_synthase"/>
</dbReference>
<keyword evidence="2" id="KW-0032">Aminotransferase</keyword>
<dbReference type="Gene3D" id="3.30.470.10">
    <property type="match status" value="1"/>
</dbReference>
<dbReference type="GO" id="GO:0046820">
    <property type="term" value="F:4-amino-4-deoxychorismate synthase activity"/>
    <property type="evidence" value="ECO:0007669"/>
    <property type="project" value="UniProtKB-EC"/>
</dbReference>
<dbReference type="InterPro" id="IPR043132">
    <property type="entry name" value="BCAT-like_C"/>
</dbReference>
<evidence type="ECO:0000313" key="3">
    <source>
        <dbReference type="Proteomes" id="UP000648257"/>
    </source>
</evidence>
<dbReference type="InterPro" id="IPR019999">
    <property type="entry name" value="Anth_synth_I-like"/>
</dbReference>
<accession>A0ABR6X4V4</accession>
<feature type="domain" description="Chorismate-utilising enzyme C-terminal" evidence="1">
    <location>
        <begin position="127"/>
        <end position="391"/>
    </location>
</feature>
<dbReference type="InterPro" id="IPR043131">
    <property type="entry name" value="BCAT-like_N"/>
</dbReference>
<reference evidence="2 3" key="1">
    <citation type="submission" date="2020-08" db="EMBL/GenBank/DDBJ databases">
        <title>Novel species isolated from subtropical streams in China.</title>
        <authorList>
            <person name="Lu H."/>
        </authorList>
    </citation>
    <scope>NUCLEOTIDE SEQUENCE [LARGE SCALE GENOMIC DNA]</scope>
    <source>
        <strain evidence="2 3">KACC 16656</strain>
    </source>
</reference>
<protein>
    <submittedName>
        <fullName evidence="2">Aminodeoxychorismate synthase component I</fullName>
        <ecNumber evidence="2">2.6.1.85</ecNumber>
    </submittedName>
</protein>
<gene>
    <name evidence="2" type="primary">pabB</name>
    <name evidence="2" type="ORF">H8K52_11405</name>
</gene>
<dbReference type="InterPro" id="IPR005802">
    <property type="entry name" value="ADC_synth_comp_1"/>
</dbReference>
<dbReference type="InterPro" id="IPR001544">
    <property type="entry name" value="Aminotrans_IV"/>
</dbReference>
<dbReference type="Proteomes" id="UP000648257">
    <property type="component" value="Unassembled WGS sequence"/>
</dbReference>
<name>A0ABR6X4V4_9BURK</name>
<dbReference type="NCBIfam" id="TIGR00553">
    <property type="entry name" value="pabB"/>
    <property type="match status" value="1"/>
</dbReference>